<keyword evidence="1" id="KW-0472">Membrane</keyword>
<sequence length="81" mass="9561">MKGLYEESANTMLPNLSVSLSSANFLHFLFIIYFYIKLQIFKILFLTSNLKEELQWRISAHYRPNAISTGFKIAFIFIFYP</sequence>
<keyword evidence="1" id="KW-0812">Transmembrane</keyword>
<protein>
    <submittedName>
        <fullName evidence="2">Uncharacterized protein</fullName>
    </submittedName>
</protein>
<gene>
    <name evidence="2" type="ORF">DIC32_09685</name>
</gene>
<evidence type="ECO:0000313" key="2">
    <source>
        <dbReference type="EMBL" id="HCM31752.1"/>
    </source>
</evidence>
<evidence type="ECO:0000256" key="1">
    <source>
        <dbReference type="SAM" id="Phobius"/>
    </source>
</evidence>
<keyword evidence="1" id="KW-1133">Transmembrane helix</keyword>
<dbReference type="Proteomes" id="UP000262257">
    <property type="component" value="Unassembled WGS sequence"/>
</dbReference>
<proteinExistence type="predicted"/>
<accession>A0A3D3G3D2</accession>
<organism evidence="2 3">
    <name type="scientific">Acinetobacter radioresistens</name>
    <dbReference type="NCBI Taxonomy" id="40216"/>
    <lineage>
        <taxon>Bacteria</taxon>
        <taxon>Pseudomonadati</taxon>
        <taxon>Pseudomonadota</taxon>
        <taxon>Gammaproteobacteria</taxon>
        <taxon>Moraxellales</taxon>
        <taxon>Moraxellaceae</taxon>
        <taxon>Acinetobacter</taxon>
    </lineage>
</organism>
<reference evidence="2 3" key="1">
    <citation type="journal article" date="2018" name="Nat. Biotechnol.">
        <title>A standardized bacterial taxonomy based on genome phylogeny substantially revises the tree of life.</title>
        <authorList>
            <person name="Parks D.H."/>
            <person name="Chuvochina M."/>
            <person name="Waite D.W."/>
            <person name="Rinke C."/>
            <person name="Skarshewski A."/>
            <person name="Chaumeil P.A."/>
            <person name="Hugenholtz P."/>
        </authorList>
    </citation>
    <scope>NUCLEOTIDE SEQUENCE [LARGE SCALE GENOMIC DNA]</scope>
    <source>
        <strain evidence="2">UBA10045</strain>
    </source>
</reference>
<feature type="transmembrane region" description="Helical" evidence="1">
    <location>
        <begin position="12"/>
        <end position="36"/>
    </location>
</feature>
<name>A0A3D3G3D2_ACIRA</name>
<dbReference type="EMBL" id="DPXL01000122">
    <property type="protein sequence ID" value="HCM31752.1"/>
    <property type="molecule type" value="Genomic_DNA"/>
</dbReference>
<evidence type="ECO:0000313" key="3">
    <source>
        <dbReference type="Proteomes" id="UP000262257"/>
    </source>
</evidence>
<comment type="caution">
    <text evidence="2">The sequence shown here is derived from an EMBL/GenBank/DDBJ whole genome shotgun (WGS) entry which is preliminary data.</text>
</comment>
<dbReference type="AlphaFoldDB" id="A0A3D3G3D2"/>